<proteinExistence type="predicted"/>
<name>A0A645E1P9_9ZZZZ</name>
<accession>A0A645E1P9</accession>
<gene>
    <name evidence="1" type="ORF">SDC9_142640</name>
</gene>
<evidence type="ECO:0000313" key="1">
    <source>
        <dbReference type="EMBL" id="MPM95486.1"/>
    </source>
</evidence>
<dbReference type="AlphaFoldDB" id="A0A645E1P9"/>
<protein>
    <submittedName>
        <fullName evidence="1">Uncharacterized protein</fullName>
    </submittedName>
</protein>
<comment type="caution">
    <text evidence="1">The sequence shown here is derived from an EMBL/GenBank/DDBJ whole genome shotgun (WGS) entry which is preliminary data.</text>
</comment>
<organism evidence="1">
    <name type="scientific">bioreactor metagenome</name>
    <dbReference type="NCBI Taxonomy" id="1076179"/>
    <lineage>
        <taxon>unclassified sequences</taxon>
        <taxon>metagenomes</taxon>
        <taxon>ecological metagenomes</taxon>
    </lineage>
</organism>
<reference evidence="1" key="1">
    <citation type="submission" date="2019-08" db="EMBL/GenBank/DDBJ databases">
        <authorList>
            <person name="Kucharzyk K."/>
            <person name="Murdoch R.W."/>
            <person name="Higgins S."/>
            <person name="Loffler F."/>
        </authorList>
    </citation>
    <scope>NUCLEOTIDE SEQUENCE</scope>
</reference>
<sequence>MVYSQPSQFYYIPDSKSSGMIGFIKIISRNHFDPGPFDFKSVSKNVPFRNPPCISFEPKRAIFRDEGCGVRLSDLSNVFRATVIRVLVCNKENICLVIKNRLFTDLIRIDIDFFAVSFK</sequence>
<dbReference type="EMBL" id="VSSQ01041971">
    <property type="protein sequence ID" value="MPM95486.1"/>
    <property type="molecule type" value="Genomic_DNA"/>
</dbReference>